<organism evidence="2 3">
    <name type="scientific">Pseudonocardia bannensis</name>
    <dbReference type="NCBI Taxonomy" id="630973"/>
    <lineage>
        <taxon>Bacteria</taxon>
        <taxon>Bacillati</taxon>
        <taxon>Actinomycetota</taxon>
        <taxon>Actinomycetes</taxon>
        <taxon>Pseudonocardiales</taxon>
        <taxon>Pseudonocardiaceae</taxon>
        <taxon>Pseudonocardia</taxon>
    </lineage>
</organism>
<accession>A0A848DDU1</accession>
<evidence type="ECO:0000259" key="1">
    <source>
        <dbReference type="Pfam" id="PF14230"/>
    </source>
</evidence>
<dbReference type="PROSITE" id="PS51257">
    <property type="entry name" value="PROKAR_LIPOPROTEIN"/>
    <property type="match status" value="1"/>
</dbReference>
<name>A0A848DDU1_9PSEU</name>
<feature type="domain" description="DUF4333" evidence="1">
    <location>
        <begin position="38"/>
        <end position="105"/>
    </location>
</feature>
<dbReference type="RefSeq" id="WP_169410260.1">
    <property type="nucleotide sequence ID" value="NZ_JAAXKZ010000008.1"/>
</dbReference>
<protein>
    <submittedName>
        <fullName evidence="2">DUF4333 domain-containing protein</fullName>
    </submittedName>
</protein>
<reference evidence="2 3" key="1">
    <citation type="submission" date="2020-04" db="EMBL/GenBank/DDBJ databases">
        <authorList>
            <person name="Klaysubun C."/>
            <person name="Duangmal K."/>
            <person name="Lipun K."/>
        </authorList>
    </citation>
    <scope>NUCLEOTIDE SEQUENCE [LARGE SCALE GENOMIC DNA]</scope>
    <source>
        <strain evidence="2 3">DSM 45300</strain>
    </source>
</reference>
<keyword evidence="3" id="KW-1185">Reference proteome</keyword>
<evidence type="ECO:0000313" key="3">
    <source>
        <dbReference type="Proteomes" id="UP000586918"/>
    </source>
</evidence>
<proteinExistence type="predicted"/>
<dbReference type="EMBL" id="JAAXKZ010000008">
    <property type="protein sequence ID" value="NMH90769.1"/>
    <property type="molecule type" value="Genomic_DNA"/>
</dbReference>
<dbReference type="AlphaFoldDB" id="A0A848DDU1"/>
<sequence length="113" mass="11424">MRANAFAQGVLLAGSMVLTGCTVAVVGSPAPEISAASAGSGSPLDPVVVQDDVRRALTRDFRISGVTNVTCPSGVPAILHLTLFCSATIDGTTSSVPVTITSDDGSYEVGRPF</sequence>
<dbReference type="InterPro" id="IPR025637">
    <property type="entry name" value="DUF4333"/>
</dbReference>
<dbReference type="Pfam" id="PF14230">
    <property type="entry name" value="DUF4333"/>
    <property type="match status" value="1"/>
</dbReference>
<evidence type="ECO:0000313" key="2">
    <source>
        <dbReference type="EMBL" id="NMH90769.1"/>
    </source>
</evidence>
<gene>
    <name evidence="2" type="ORF">HF519_04055</name>
</gene>
<comment type="caution">
    <text evidence="2">The sequence shown here is derived from an EMBL/GenBank/DDBJ whole genome shotgun (WGS) entry which is preliminary data.</text>
</comment>
<dbReference type="Proteomes" id="UP000586918">
    <property type="component" value="Unassembled WGS sequence"/>
</dbReference>